<keyword evidence="2" id="KW-1185">Reference proteome</keyword>
<gene>
    <name evidence="1" type="ORF">L3Q82_025579</name>
</gene>
<accession>A0ACB8WLE8</accession>
<feature type="non-terminal residue" evidence="1">
    <location>
        <position position="1"/>
    </location>
</feature>
<reference evidence="1" key="1">
    <citation type="submission" date="2022-04" db="EMBL/GenBank/DDBJ databases">
        <title>Jade perch genome.</title>
        <authorList>
            <person name="Chao B."/>
        </authorList>
    </citation>
    <scope>NUCLEOTIDE SEQUENCE</scope>
    <source>
        <strain evidence="1">CB-2022</strain>
    </source>
</reference>
<evidence type="ECO:0000313" key="2">
    <source>
        <dbReference type="Proteomes" id="UP000831701"/>
    </source>
</evidence>
<comment type="caution">
    <text evidence="1">The sequence shown here is derived from an EMBL/GenBank/DDBJ whole genome shotgun (WGS) entry which is preliminary data.</text>
</comment>
<name>A0ACB8WLE8_9TELE</name>
<sequence length="167" mass="18550">CPAMATQPLTEVEWHSGLCDCFEDASTCCYGFWCCPCLACTVSERFGENRCLPLCDICSPVIMTACGIPLFVPPAALSLRAAIRNRYNIKGSLCKDIAVSCFCMWCAWCQMQRELRHRKKNPNVINVQPSNAGNVHTHNIINVQAPPAVMLNQPPAYMGQPGYMPQY</sequence>
<dbReference type="Proteomes" id="UP000831701">
    <property type="component" value="Chromosome 8"/>
</dbReference>
<evidence type="ECO:0000313" key="1">
    <source>
        <dbReference type="EMBL" id="KAI3368565.1"/>
    </source>
</evidence>
<proteinExistence type="predicted"/>
<protein>
    <submittedName>
        <fullName evidence="1">Uncharacterized protein</fullName>
    </submittedName>
</protein>
<organism evidence="1 2">
    <name type="scientific">Scortum barcoo</name>
    <name type="common">barcoo grunter</name>
    <dbReference type="NCBI Taxonomy" id="214431"/>
    <lineage>
        <taxon>Eukaryota</taxon>
        <taxon>Metazoa</taxon>
        <taxon>Chordata</taxon>
        <taxon>Craniata</taxon>
        <taxon>Vertebrata</taxon>
        <taxon>Euteleostomi</taxon>
        <taxon>Actinopterygii</taxon>
        <taxon>Neopterygii</taxon>
        <taxon>Teleostei</taxon>
        <taxon>Neoteleostei</taxon>
        <taxon>Acanthomorphata</taxon>
        <taxon>Eupercaria</taxon>
        <taxon>Centrarchiformes</taxon>
        <taxon>Terapontoidei</taxon>
        <taxon>Terapontidae</taxon>
        <taxon>Scortum</taxon>
    </lineage>
</organism>
<dbReference type="EMBL" id="CM041538">
    <property type="protein sequence ID" value="KAI3368565.1"/>
    <property type="molecule type" value="Genomic_DNA"/>
</dbReference>